<protein>
    <submittedName>
        <fullName evidence="1">Uncharacterized protein</fullName>
    </submittedName>
</protein>
<evidence type="ECO:0000313" key="2">
    <source>
        <dbReference type="Proteomes" id="UP000477722"/>
    </source>
</evidence>
<dbReference type="AlphaFoldDB" id="A0A6G4WQ71"/>
<sequence>MQSAMVSNNDKDKYPAVVDPDECDDEGYVKPYFDLHTVRELAANTQAAAEEFGHGSIDTVHVVDGDAQGDPPALVVVVTWMDIESKGVAEATTIVEPIRHREDDSQDNDPEDAGEWLWPVGGIAWRWYAFGPDGIHPQIPYQPEQ</sequence>
<proteinExistence type="predicted"/>
<reference evidence="1 2" key="1">
    <citation type="submission" date="2020-02" db="EMBL/GenBank/DDBJ databases">
        <title>Whole-genome analyses of novel actinobacteria.</title>
        <authorList>
            <person name="Sahin N."/>
            <person name="Tatar D."/>
        </authorList>
    </citation>
    <scope>NUCLEOTIDE SEQUENCE [LARGE SCALE GENOMIC DNA]</scope>
    <source>
        <strain evidence="1 2">SB3404</strain>
    </source>
</reference>
<keyword evidence="2" id="KW-1185">Reference proteome</keyword>
<dbReference type="Proteomes" id="UP000477722">
    <property type="component" value="Unassembled WGS sequence"/>
</dbReference>
<organism evidence="1 2">
    <name type="scientific">Streptomyces boncukensis</name>
    <dbReference type="NCBI Taxonomy" id="2711219"/>
    <lineage>
        <taxon>Bacteria</taxon>
        <taxon>Bacillati</taxon>
        <taxon>Actinomycetota</taxon>
        <taxon>Actinomycetes</taxon>
        <taxon>Kitasatosporales</taxon>
        <taxon>Streptomycetaceae</taxon>
        <taxon>Streptomyces</taxon>
    </lineage>
</organism>
<evidence type="ECO:0000313" key="1">
    <source>
        <dbReference type="EMBL" id="NGO66777.1"/>
    </source>
</evidence>
<comment type="caution">
    <text evidence="1">The sequence shown here is derived from an EMBL/GenBank/DDBJ whole genome shotgun (WGS) entry which is preliminary data.</text>
</comment>
<accession>A0A6G4WQ71</accession>
<dbReference type="RefSeq" id="WP_165296454.1">
    <property type="nucleotide sequence ID" value="NZ_JAAKZZ010000001.1"/>
</dbReference>
<dbReference type="EMBL" id="JAAKZZ010000001">
    <property type="protein sequence ID" value="NGO66777.1"/>
    <property type="molecule type" value="Genomic_DNA"/>
</dbReference>
<gene>
    <name evidence="1" type="ORF">G5C65_00050</name>
</gene>
<name>A0A6G4WQ71_9ACTN</name>